<dbReference type="PANTHER" id="PTHR42780">
    <property type="entry name" value="SOLEUCYL-TRNA SYNTHETASE"/>
    <property type="match status" value="1"/>
</dbReference>
<dbReference type="GO" id="GO:0008270">
    <property type="term" value="F:zinc ion binding"/>
    <property type="evidence" value="ECO:0007669"/>
    <property type="project" value="UniProtKB-UniRule"/>
</dbReference>
<name>A0A9Y1BQ79_9ARCH</name>
<comment type="domain">
    <text evidence="14">IleRS has two distinct active sites: one for aminoacylation and one for editing. The misactivated valine is translocated from the active site to the editing site, which sterically excludes the correctly activated isoleucine. The single editing site contains two valyl binding pockets, one specific for each substrate (Val-AMP or Val-tRNA(Ile)).</text>
</comment>
<dbReference type="FunFam" id="3.40.50.620:FF:000063">
    <property type="entry name" value="Isoleucine--tRNA ligase"/>
    <property type="match status" value="1"/>
</dbReference>
<feature type="domain" description="Methionyl/Valyl/Leucyl/Isoleucyl-tRNA synthetase anticodon-binding" evidence="16">
    <location>
        <begin position="683"/>
        <end position="835"/>
    </location>
</feature>
<gene>
    <name evidence="14 17" type="primary">ileS</name>
    <name evidence="17" type="ORF">K9W46_07945</name>
</gene>
<comment type="subcellular location">
    <subcellularLocation>
        <location evidence="2 14">Cytoplasm</location>
    </subcellularLocation>
</comment>
<dbReference type="PROSITE" id="PS00178">
    <property type="entry name" value="AA_TRNA_LIGASE_I"/>
    <property type="match status" value="1"/>
</dbReference>
<dbReference type="EMBL" id="CP084167">
    <property type="protein sequence ID" value="UJG42334.1"/>
    <property type="molecule type" value="Genomic_DNA"/>
</dbReference>
<dbReference type="InterPro" id="IPR033709">
    <property type="entry name" value="Anticodon_Ile_ABEc"/>
</dbReference>
<feature type="binding site" evidence="14">
    <location>
        <position position="600"/>
    </location>
    <ligand>
        <name>ATP</name>
        <dbReference type="ChEBI" id="CHEBI:30616"/>
    </ligand>
</feature>
<evidence type="ECO:0000259" key="16">
    <source>
        <dbReference type="Pfam" id="PF08264"/>
    </source>
</evidence>
<feature type="short sequence motif" description="'HIGH' region" evidence="14">
    <location>
        <begin position="53"/>
        <end position="63"/>
    </location>
</feature>
<evidence type="ECO:0000313" key="17">
    <source>
        <dbReference type="EMBL" id="UJG42334.1"/>
    </source>
</evidence>
<organism evidence="17">
    <name type="scientific">Candidatus Heimdallarchaeum endolithica</name>
    <dbReference type="NCBI Taxonomy" id="2876572"/>
    <lineage>
        <taxon>Archaea</taxon>
        <taxon>Promethearchaeati</taxon>
        <taxon>Candidatus Heimdallarchaeota</taxon>
        <taxon>Candidatus Heimdallarchaeia (ex Rinke et al. 2021) (nom. nud.)</taxon>
        <taxon>Candidatus Heimdallarchaeales</taxon>
        <taxon>Candidatus Heimdallarchaeaceae</taxon>
        <taxon>Candidatus Heimdallarchaeum</taxon>
    </lineage>
</organism>
<evidence type="ECO:0000259" key="15">
    <source>
        <dbReference type="Pfam" id="PF00133"/>
    </source>
</evidence>
<evidence type="ECO:0000256" key="9">
    <source>
        <dbReference type="ARBA" id="ARBA00022840"/>
    </source>
</evidence>
<dbReference type="InterPro" id="IPR009008">
    <property type="entry name" value="Val/Leu/Ile-tRNA-synth_edit"/>
</dbReference>
<dbReference type="InterPro" id="IPR023586">
    <property type="entry name" value="Ile-tRNA-ligase_type2"/>
</dbReference>
<keyword evidence="6 14" id="KW-0479">Metal-binding</keyword>
<reference evidence="17" key="1">
    <citation type="journal article" date="2022" name="Nat. Microbiol.">
        <title>Unique mobile elements and scalable gene flow at the prokaryote-eukaryote boundary revealed by circularized Asgard archaea genomes.</title>
        <authorList>
            <person name="Wu F."/>
            <person name="Speth D.R."/>
            <person name="Philosof A."/>
            <person name="Cremiere A."/>
            <person name="Narayanan A."/>
            <person name="Barco R.A."/>
            <person name="Connon S.A."/>
            <person name="Amend J.P."/>
            <person name="Antoshechkin I.A."/>
            <person name="Orphan V.J."/>
        </authorList>
    </citation>
    <scope>NUCLEOTIDE SEQUENCE</scope>
    <source>
        <strain evidence="17">PR6</strain>
    </source>
</reference>
<keyword evidence="9 14" id="KW-0067">ATP-binding</keyword>
<evidence type="ECO:0000256" key="12">
    <source>
        <dbReference type="ARBA" id="ARBA00025217"/>
    </source>
</evidence>
<dbReference type="CDD" id="cd07961">
    <property type="entry name" value="Anticodon_Ia_Ile_ABEc"/>
    <property type="match status" value="1"/>
</dbReference>
<dbReference type="InterPro" id="IPR002300">
    <property type="entry name" value="aa-tRNA-synth_Ia"/>
</dbReference>
<evidence type="ECO:0000256" key="1">
    <source>
        <dbReference type="ARBA" id="ARBA00001947"/>
    </source>
</evidence>
<keyword evidence="10 14" id="KW-0648">Protein biosynthesis</keyword>
<dbReference type="GO" id="GO:0000049">
    <property type="term" value="F:tRNA binding"/>
    <property type="evidence" value="ECO:0007669"/>
    <property type="project" value="InterPro"/>
</dbReference>
<comment type="similarity">
    <text evidence="14">Belongs to the class-I aminoacyl-tRNA synthetase family. IleS type 2 subfamily.</text>
</comment>
<feature type="domain" description="Aminoacyl-tRNA synthetase class Ia" evidence="15">
    <location>
        <begin position="22"/>
        <end position="634"/>
    </location>
</feature>
<dbReference type="InterPro" id="IPR009080">
    <property type="entry name" value="tRNAsynth_Ia_anticodon-bd"/>
</dbReference>
<dbReference type="EC" id="6.1.1.5" evidence="14"/>
<evidence type="ECO:0000256" key="2">
    <source>
        <dbReference type="ARBA" id="ARBA00004496"/>
    </source>
</evidence>
<dbReference type="InterPro" id="IPR014729">
    <property type="entry name" value="Rossmann-like_a/b/a_fold"/>
</dbReference>
<evidence type="ECO:0000256" key="11">
    <source>
        <dbReference type="ARBA" id="ARBA00023146"/>
    </source>
</evidence>
<evidence type="ECO:0000256" key="14">
    <source>
        <dbReference type="HAMAP-Rule" id="MF_02003"/>
    </source>
</evidence>
<dbReference type="Gene3D" id="3.40.50.620">
    <property type="entry name" value="HUPs"/>
    <property type="match status" value="2"/>
</dbReference>
<dbReference type="Pfam" id="PF00133">
    <property type="entry name" value="tRNA-synt_1"/>
    <property type="match status" value="1"/>
</dbReference>
<protein>
    <recommendedName>
        <fullName evidence="14">Isoleucine--tRNA ligase</fullName>
        <ecNumber evidence="14">6.1.1.5</ecNumber>
    </recommendedName>
    <alternativeName>
        <fullName evidence="14">Isoleucyl-tRNA synthetase</fullName>
        <shortName evidence="14">IleRS</shortName>
    </alternativeName>
</protein>
<dbReference type="SUPFAM" id="SSF50677">
    <property type="entry name" value="ValRS/IleRS/LeuRS editing domain"/>
    <property type="match status" value="1"/>
</dbReference>
<accession>A0A9Y1BQ79</accession>
<dbReference type="GO" id="GO:0002161">
    <property type="term" value="F:aminoacyl-tRNA deacylase activity"/>
    <property type="evidence" value="ECO:0007669"/>
    <property type="project" value="InterPro"/>
</dbReference>
<dbReference type="CDD" id="cd00818">
    <property type="entry name" value="IleRS_core"/>
    <property type="match status" value="1"/>
</dbReference>
<evidence type="ECO:0000256" key="4">
    <source>
        <dbReference type="ARBA" id="ARBA00022490"/>
    </source>
</evidence>
<dbReference type="Gene3D" id="1.10.730.10">
    <property type="entry name" value="Isoleucyl-tRNA Synthetase, Domain 1"/>
    <property type="match status" value="1"/>
</dbReference>
<dbReference type="NCBIfam" id="TIGR00392">
    <property type="entry name" value="ileS"/>
    <property type="match status" value="1"/>
</dbReference>
<comment type="subunit">
    <text evidence="3 14">Monomer.</text>
</comment>
<evidence type="ECO:0000256" key="7">
    <source>
        <dbReference type="ARBA" id="ARBA00022741"/>
    </source>
</evidence>
<dbReference type="Pfam" id="PF08264">
    <property type="entry name" value="Anticodon_1"/>
    <property type="match status" value="1"/>
</dbReference>
<dbReference type="FunFam" id="3.40.50.620:FF:000075">
    <property type="entry name" value="Isoleucine--tRNA ligase"/>
    <property type="match status" value="1"/>
</dbReference>
<keyword evidence="8 14" id="KW-0862">Zinc</keyword>
<comment type="catalytic activity">
    <reaction evidence="13 14">
        <text>tRNA(Ile) + L-isoleucine + ATP = L-isoleucyl-tRNA(Ile) + AMP + diphosphate</text>
        <dbReference type="Rhea" id="RHEA:11060"/>
        <dbReference type="Rhea" id="RHEA-COMP:9666"/>
        <dbReference type="Rhea" id="RHEA-COMP:9695"/>
        <dbReference type="ChEBI" id="CHEBI:30616"/>
        <dbReference type="ChEBI" id="CHEBI:33019"/>
        <dbReference type="ChEBI" id="CHEBI:58045"/>
        <dbReference type="ChEBI" id="CHEBI:78442"/>
        <dbReference type="ChEBI" id="CHEBI:78528"/>
        <dbReference type="ChEBI" id="CHEBI:456215"/>
        <dbReference type="EC" id="6.1.1.5"/>
    </reaction>
</comment>
<dbReference type="InterPro" id="IPR013155">
    <property type="entry name" value="M/V/L/I-tRNA-synth_anticd-bd"/>
</dbReference>
<dbReference type="SUPFAM" id="SSF47323">
    <property type="entry name" value="Anticodon-binding domain of a subclass of class I aminoacyl-tRNA synthetases"/>
    <property type="match status" value="2"/>
</dbReference>
<evidence type="ECO:0000256" key="10">
    <source>
        <dbReference type="ARBA" id="ARBA00022917"/>
    </source>
</evidence>
<dbReference type="GO" id="GO:0005737">
    <property type="term" value="C:cytoplasm"/>
    <property type="evidence" value="ECO:0007669"/>
    <property type="project" value="UniProtKB-SubCell"/>
</dbReference>
<dbReference type="Pfam" id="PF19302">
    <property type="entry name" value="DUF5915"/>
    <property type="match status" value="1"/>
</dbReference>
<dbReference type="SUPFAM" id="SSF52374">
    <property type="entry name" value="Nucleotidylyl transferase"/>
    <property type="match status" value="1"/>
</dbReference>
<dbReference type="GO" id="GO:0004822">
    <property type="term" value="F:isoleucine-tRNA ligase activity"/>
    <property type="evidence" value="ECO:0007669"/>
    <property type="project" value="UniProtKB-UniRule"/>
</dbReference>
<dbReference type="PRINTS" id="PR00984">
    <property type="entry name" value="TRNASYNTHILE"/>
</dbReference>
<dbReference type="InterPro" id="IPR002301">
    <property type="entry name" value="Ile-tRNA-ligase"/>
</dbReference>
<evidence type="ECO:0000256" key="5">
    <source>
        <dbReference type="ARBA" id="ARBA00022598"/>
    </source>
</evidence>
<keyword evidence="4 14" id="KW-0963">Cytoplasm</keyword>
<keyword evidence="11 14" id="KW-0030">Aminoacyl-tRNA synthetase</keyword>
<dbReference type="GO" id="GO:0005524">
    <property type="term" value="F:ATP binding"/>
    <property type="evidence" value="ECO:0007669"/>
    <property type="project" value="UniProtKB-UniRule"/>
</dbReference>
<proteinExistence type="inferred from homology"/>
<dbReference type="GO" id="GO:0006428">
    <property type="term" value="P:isoleucyl-tRNA aminoacylation"/>
    <property type="evidence" value="ECO:0007669"/>
    <property type="project" value="UniProtKB-UniRule"/>
</dbReference>
<dbReference type="Proteomes" id="UP001200513">
    <property type="component" value="Chromosome"/>
</dbReference>
<keyword evidence="7 14" id="KW-0547">Nucleotide-binding</keyword>
<comment type="cofactor">
    <cofactor evidence="1 14">
        <name>Zn(2+)</name>
        <dbReference type="ChEBI" id="CHEBI:29105"/>
    </cofactor>
</comment>
<dbReference type="HAMAP" id="MF_02003">
    <property type="entry name" value="Ile_tRNA_synth_type2"/>
    <property type="match status" value="1"/>
</dbReference>
<keyword evidence="5 14" id="KW-0436">Ligase</keyword>
<dbReference type="AlphaFoldDB" id="A0A9Y1BQ79"/>
<evidence type="ECO:0000256" key="6">
    <source>
        <dbReference type="ARBA" id="ARBA00022723"/>
    </source>
</evidence>
<dbReference type="PANTHER" id="PTHR42780:SF1">
    <property type="entry name" value="ISOLEUCINE--TRNA LIGASE, CYTOPLASMIC"/>
    <property type="match status" value="1"/>
</dbReference>
<evidence type="ECO:0000256" key="3">
    <source>
        <dbReference type="ARBA" id="ARBA00011245"/>
    </source>
</evidence>
<sequence length="1052" mass="123960">MSSGNVFEPVKTTQEFAKEEEKILKFWKEKKVFEKSRKKNKGKELFRWLEGPPTANGQPHMGHVLTRSIKDVFLRYKTMKGYDVQPRIAGWDTHGLPVEREVEKALGIKDKNEIEKYGIKEFNQKCKESVFKYEKAWRDMSNRIGFWLDMDHPYITLDENYIESVWWSLKEIWKKGLIYLGHKVVPYCTRCGTPLSTHEAGQGMKETTDPAIFVKFKAKDFEETYFLAWTTTPWTLISNVCLTVHPEIDYVWIEYNGEKLILAEERAKVLLKEEYKVLKKFKGKELEKKKYEQLFPYIKTKKKAFYVTLADYVTTTEGTGIVHSAPAFGEDDAETGRKYKLPVLNPVLEDGTFDERITDFKGLHVKKADPKIIEQLKERGLLWKKEKYKHTYPFCPRCDSPLLYYSTPTWYIEMTKMKEKLIENNEKIFWKPEYLKHGRFGNFIENVRDWALSRNRYWGTPLPIWICKNGHRTFVGSKAELRELYGKEFEKDFNLHRPWVDEIKFKCPECEEEAERVPYVIDCWYDSGAAPFAQFHYPFENKKKFEEHFPFDWICESLDQTRGFFYSLLAISTLLFDTSSYKSVLTMGLILDETGRKLSKRLGNYIPPDEIINVHGADAVRWYLYSNPTWNNTRFSDRLVREALRKFILTLWNSYVFFIYNANVDNFNPKHFTIPLKERPELDRWLVSELNYLIKTVNAAMNDFSVHLAVKAFEGFVIDKFSNWYLRRSRRRFWQEGLNNDKKSAYITTYEVLVSLTKLLAPFIPFLSEQLYHNLVKKIYPSSEESVHLCSYPEFVKEQTDEKLSDEMNLIYNLITAGRSLRSSANIKMRQPLSELIIISPHSKATILQKYEMVLMDELNVKSIKIKESSKEFVHYQIKPNFKILAKKVKGNITKIKQYLEEINQETAREYVETITSGSNISIEVEGKQYILTPDDVLYQIKVSEGFEGQEVDGYLILLNTTLTEDLKREGYVRDVVRRVQTMRKDMNLEYTQKIRLAITTDDFGKESITQFKDYIMEETLATELTFGTVKSEFVKDWEFDSYKITIGIDKV</sequence>
<evidence type="ECO:0000256" key="8">
    <source>
        <dbReference type="ARBA" id="ARBA00022833"/>
    </source>
</evidence>
<comment type="function">
    <text evidence="12 14">Catalyzes the attachment of isoleucine to tRNA(Ile). As IleRS can inadvertently accommodate and process structurally similar amino acids such as valine, to avoid such errors it has two additional distinct tRNA(Ile)-dependent editing activities. One activity is designated as 'pretransfer' editing and involves the hydrolysis of activated Val-AMP. The other activity is designated 'posttransfer' editing and involves deacylation of mischarged Val-tRNA(Ile).</text>
</comment>
<dbReference type="InterPro" id="IPR001412">
    <property type="entry name" value="aa-tRNA-synth_I_CS"/>
</dbReference>
<feature type="short sequence motif" description="'KMSKS' region" evidence="14">
    <location>
        <begin position="597"/>
        <end position="601"/>
    </location>
</feature>
<evidence type="ECO:0000256" key="13">
    <source>
        <dbReference type="ARBA" id="ARBA00048359"/>
    </source>
</evidence>